<dbReference type="KEGG" id="mrtj:KHC33_13395"/>
<dbReference type="CDD" id="cd00090">
    <property type="entry name" value="HTH_ARSR"/>
    <property type="match status" value="1"/>
</dbReference>
<evidence type="ECO:0000256" key="1">
    <source>
        <dbReference type="ARBA" id="ARBA00023015"/>
    </source>
</evidence>
<dbReference type="GO" id="GO:0003677">
    <property type="term" value="F:DNA binding"/>
    <property type="evidence" value="ECO:0007669"/>
    <property type="project" value="UniProtKB-KW"/>
</dbReference>
<dbReference type="Proteomes" id="UP000680656">
    <property type="component" value="Chromosome"/>
</dbReference>
<keyword evidence="6" id="KW-1185">Reference proteome</keyword>
<evidence type="ECO:0000313" key="6">
    <source>
        <dbReference type="Proteomes" id="UP000680656"/>
    </source>
</evidence>
<dbReference type="EMBL" id="CP075546">
    <property type="protein sequence ID" value="QVV90642.1"/>
    <property type="molecule type" value="Genomic_DNA"/>
</dbReference>
<reference evidence="5 6" key="1">
    <citation type="submission" date="2021-05" db="EMBL/GenBank/DDBJ databases">
        <title>A novel Methanospirillum isolate from a pyrite-forming mixed culture.</title>
        <authorList>
            <person name="Bunk B."/>
            <person name="Sproer C."/>
            <person name="Spring S."/>
            <person name="Pester M."/>
        </authorList>
    </citation>
    <scope>NUCLEOTIDE SEQUENCE [LARGE SCALE GENOMIC DNA]</scope>
    <source>
        <strain evidence="5 6">J.3.6.1-F.2.7.3</strain>
    </source>
</reference>
<dbReference type="AlphaFoldDB" id="A0A8E7EIZ0"/>
<sequence length="139" mass="15750">MENTSSKKKYSCPVEAAIDIIGGKWKPVILWHIRDGPLRFNEIRSILPAITQGMLTRQLRELEADQVVNRTVYAEVPPRVEYSLTEFGMTVIPILDDLCEWGRTYLKITNDFCEKKDLNSSSQAGIDEGSCYADISAHQ</sequence>
<dbReference type="SUPFAM" id="SSF46785">
    <property type="entry name" value="Winged helix' DNA-binding domain"/>
    <property type="match status" value="1"/>
</dbReference>
<dbReference type="PANTHER" id="PTHR33204:SF29">
    <property type="entry name" value="TRANSCRIPTIONAL REGULATOR"/>
    <property type="match status" value="1"/>
</dbReference>
<evidence type="ECO:0000256" key="3">
    <source>
        <dbReference type="ARBA" id="ARBA00023163"/>
    </source>
</evidence>
<protein>
    <submittedName>
        <fullName evidence="5">Helix-turn-helix transcriptional regulator</fullName>
    </submittedName>
</protein>
<organism evidence="5 6">
    <name type="scientific">Methanospirillum purgamenti</name>
    <dbReference type="NCBI Taxonomy" id="2834276"/>
    <lineage>
        <taxon>Archaea</taxon>
        <taxon>Methanobacteriati</taxon>
        <taxon>Methanobacteriota</taxon>
        <taxon>Stenosarchaea group</taxon>
        <taxon>Methanomicrobia</taxon>
        <taxon>Methanomicrobiales</taxon>
        <taxon>Methanospirillaceae</taxon>
        <taxon>Methanospirillum</taxon>
    </lineage>
</organism>
<evidence type="ECO:0000259" key="4">
    <source>
        <dbReference type="PROSITE" id="PS51118"/>
    </source>
</evidence>
<dbReference type="Gene3D" id="1.10.10.10">
    <property type="entry name" value="Winged helix-like DNA-binding domain superfamily/Winged helix DNA-binding domain"/>
    <property type="match status" value="1"/>
</dbReference>
<proteinExistence type="predicted"/>
<dbReference type="InterPro" id="IPR002577">
    <property type="entry name" value="HTH_HxlR"/>
</dbReference>
<keyword evidence="3" id="KW-0804">Transcription</keyword>
<feature type="domain" description="HTH hxlR-type" evidence="4">
    <location>
        <begin position="12"/>
        <end position="110"/>
    </location>
</feature>
<dbReference type="Pfam" id="PF01638">
    <property type="entry name" value="HxlR"/>
    <property type="match status" value="1"/>
</dbReference>
<accession>A0A8E7EIZ0</accession>
<dbReference type="InterPro" id="IPR036388">
    <property type="entry name" value="WH-like_DNA-bd_sf"/>
</dbReference>
<name>A0A8E7EIZ0_9EURY</name>
<evidence type="ECO:0000256" key="2">
    <source>
        <dbReference type="ARBA" id="ARBA00023125"/>
    </source>
</evidence>
<gene>
    <name evidence="5" type="ORF">KHC33_13395</name>
</gene>
<keyword evidence="2" id="KW-0238">DNA-binding</keyword>
<keyword evidence="1" id="KW-0805">Transcription regulation</keyword>
<dbReference type="InterPro" id="IPR036390">
    <property type="entry name" value="WH_DNA-bd_sf"/>
</dbReference>
<dbReference type="PROSITE" id="PS51118">
    <property type="entry name" value="HTH_HXLR"/>
    <property type="match status" value="1"/>
</dbReference>
<dbReference type="InterPro" id="IPR011991">
    <property type="entry name" value="ArsR-like_HTH"/>
</dbReference>
<evidence type="ECO:0000313" key="5">
    <source>
        <dbReference type="EMBL" id="QVV90642.1"/>
    </source>
</evidence>
<dbReference type="PANTHER" id="PTHR33204">
    <property type="entry name" value="TRANSCRIPTIONAL REGULATOR, MARR FAMILY"/>
    <property type="match status" value="1"/>
</dbReference>